<reference evidence="1" key="1">
    <citation type="submission" date="2023-03" db="EMBL/GenBank/DDBJ databases">
        <title>Massive genome expansion in bonnet fungi (Mycena s.s.) driven by repeated elements and novel gene families across ecological guilds.</title>
        <authorList>
            <consortium name="Lawrence Berkeley National Laboratory"/>
            <person name="Harder C.B."/>
            <person name="Miyauchi S."/>
            <person name="Viragh M."/>
            <person name="Kuo A."/>
            <person name="Thoen E."/>
            <person name="Andreopoulos B."/>
            <person name="Lu D."/>
            <person name="Skrede I."/>
            <person name="Drula E."/>
            <person name="Henrissat B."/>
            <person name="Morin E."/>
            <person name="Kohler A."/>
            <person name="Barry K."/>
            <person name="LaButti K."/>
            <person name="Morin E."/>
            <person name="Salamov A."/>
            <person name="Lipzen A."/>
            <person name="Mereny Z."/>
            <person name="Hegedus B."/>
            <person name="Baldrian P."/>
            <person name="Stursova M."/>
            <person name="Weitz H."/>
            <person name="Taylor A."/>
            <person name="Grigoriev I.V."/>
            <person name="Nagy L.G."/>
            <person name="Martin F."/>
            <person name="Kauserud H."/>
        </authorList>
    </citation>
    <scope>NUCLEOTIDE SEQUENCE</scope>
    <source>
        <strain evidence="1">9284</strain>
    </source>
</reference>
<proteinExistence type="predicted"/>
<protein>
    <submittedName>
        <fullName evidence="1">Uncharacterized protein</fullName>
    </submittedName>
</protein>
<name>A0AAD7FG55_9AGAR</name>
<dbReference type="Proteomes" id="UP001221142">
    <property type="component" value="Unassembled WGS sequence"/>
</dbReference>
<dbReference type="AlphaFoldDB" id="A0AAD7FG55"/>
<evidence type="ECO:0000313" key="2">
    <source>
        <dbReference type="Proteomes" id="UP001221142"/>
    </source>
</evidence>
<gene>
    <name evidence="1" type="ORF">FB45DRAFT_1034962</name>
</gene>
<dbReference type="EMBL" id="JARKIF010000022">
    <property type="protein sequence ID" value="KAJ7616647.1"/>
    <property type="molecule type" value="Genomic_DNA"/>
</dbReference>
<comment type="caution">
    <text evidence="1">The sequence shown here is derived from an EMBL/GenBank/DDBJ whole genome shotgun (WGS) entry which is preliminary data.</text>
</comment>
<evidence type="ECO:0000313" key="1">
    <source>
        <dbReference type="EMBL" id="KAJ7616647.1"/>
    </source>
</evidence>
<organism evidence="1 2">
    <name type="scientific">Roridomyces roridus</name>
    <dbReference type="NCBI Taxonomy" id="1738132"/>
    <lineage>
        <taxon>Eukaryota</taxon>
        <taxon>Fungi</taxon>
        <taxon>Dikarya</taxon>
        <taxon>Basidiomycota</taxon>
        <taxon>Agaricomycotina</taxon>
        <taxon>Agaricomycetes</taxon>
        <taxon>Agaricomycetidae</taxon>
        <taxon>Agaricales</taxon>
        <taxon>Marasmiineae</taxon>
        <taxon>Mycenaceae</taxon>
        <taxon>Roridomyces</taxon>
    </lineage>
</organism>
<keyword evidence="2" id="KW-1185">Reference proteome</keyword>
<sequence length="54" mass="5865">MAYVPFQALNALTDAEEVPDASTAHESADAKVGNISSWATSFWDWETPEFGSLC</sequence>
<accession>A0AAD7FG55</accession>